<dbReference type="Proteomes" id="UP000769780">
    <property type="component" value="Unassembled WGS sequence"/>
</dbReference>
<reference evidence="1 2" key="1">
    <citation type="submission" date="2020-07" db="EMBL/GenBank/DDBJ databases">
        <title>Fungal Genomes of the International Space Station.</title>
        <authorList>
            <person name="Seuylemezian A."/>
            <person name="Singh N.K."/>
            <person name="Wood J."/>
            <person name="Venkateswaran K."/>
        </authorList>
    </citation>
    <scope>NUCLEOTIDE SEQUENCE [LARGE SCALE GENOMIC DNA]</scope>
    <source>
        <strain evidence="1 2">PL-B2</strain>
    </source>
</reference>
<dbReference type="Gene3D" id="1.10.287.1060">
    <property type="entry name" value="ESAT-6-like"/>
    <property type="match status" value="1"/>
</dbReference>
<dbReference type="RefSeq" id="WP_221875380.1">
    <property type="nucleotide sequence ID" value="NZ_JACWFH010000032.1"/>
</dbReference>
<proteinExistence type="predicted"/>
<dbReference type="EMBL" id="JACWFH010000032">
    <property type="protein sequence ID" value="MBY0099162.1"/>
    <property type="molecule type" value="Genomic_DNA"/>
</dbReference>
<evidence type="ECO:0000313" key="1">
    <source>
        <dbReference type="EMBL" id="MBY0099162.1"/>
    </source>
</evidence>
<comment type="caution">
    <text evidence="1">The sequence shown here is derived from an EMBL/GenBank/DDBJ whole genome shotgun (WGS) entry which is preliminary data.</text>
</comment>
<organism evidence="1 2">
    <name type="scientific">Mesobacillus maritimus</name>
    <dbReference type="NCBI Taxonomy" id="1643336"/>
    <lineage>
        <taxon>Bacteria</taxon>
        <taxon>Bacillati</taxon>
        <taxon>Bacillota</taxon>
        <taxon>Bacilli</taxon>
        <taxon>Bacillales</taxon>
        <taxon>Bacillaceae</taxon>
        <taxon>Mesobacillus</taxon>
    </lineage>
</organism>
<gene>
    <name evidence="1" type="ORF">H0185_20540</name>
</gene>
<protein>
    <submittedName>
        <fullName evidence="1">WXG100 family type VII secretion target</fullName>
    </submittedName>
</protein>
<sequence length="101" mass="11286">MSSFIDVDYTEFEQAASALEDYVAKQKQKMSAANQAVATLGAGWQGQDFQTYQTKWNELDDASSTATALKKSLEDYAETLRYVADQYKKAQKNAIDRANSL</sequence>
<accession>A0ABS7KA58</accession>
<name>A0ABS7KA58_9BACI</name>
<dbReference type="Pfam" id="PF06013">
    <property type="entry name" value="WXG100"/>
    <property type="match status" value="1"/>
</dbReference>
<dbReference type="InterPro" id="IPR036689">
    <property type="entry name" value="ESAT-6-like_sf"/>
</dbReference>
<dbReference type="SUPFAM" id="SSF140453">
    <property type="entry name" value="EsxAB dimer-like"/>
    <property type="match status" value="1"/>
</dbReference>
<evidence type="ECO:0000313" key="2">
    <source>
        <dbReference type="Proteomes" id="UP000769780"/>
    </source>
</evidence>
<keyword evidence="2" id="KW-1185">Reference proteome</keyword>
<dbReference type="InterPro" id="IPR010310">
    <property type="entry name" value="T7SS_ESAT-6-like"/>
</dbReference>